<proteinExistence type="inferred from homology"/>
<dbReference type="Gene3D" id="1.10.260.50">
    <property type="match status" value="1"/>
</dbReference>
<keyword evidence="8" id="KW-0408">Iron</keyword>
<dbReference type="Gene3D" id="3.90.1150.10">
    <property type="entry name" value="Aspartate Aminotransferase, domain 1"/>
    <property type="match status" value="1"/>
</dbReference>
<dbReference type="InterPro" id="IPR015421">
    <property type="entry name" value="PyrdxlP-dep_Trfase_major"/>
</dbReference>
<keyword evidence="5 12" id="KW-0808">Transferase</keyword>
<evidence type="ECO:0000256" key="5">
    <source>
        <dbReference type="ARBA" id="ARBA00022679"/>
    </source>
</evidence>
<dbReference type="PANTHER" id="PTHR11601:SF34">
    <property type="entry name" value="CYSTEINE DESULFURASE"/>
    <property type="match status" value="1"/>
</dbReference>
<sequence>MRDRVYLDWNATTPLRPEARAAMAAAFDVSGNPSSVHSEGRAARRLVEDARAAVAEAVGADLRNVIFTSGGTEANALALTPALHRSGGEPVQRLIVSAIEHPSVLAGGRFAQGAVEIAPVLPSGVIDLESLAALLASGPPALVSIMLANNETGAIQPVSEVAALVHEAGSLLHVDAVQALSKIPINIKALGADILTISAHKVGGPKGIGAVAVAAGLEGLHAQVRGGGQEQGRRAGTENVAGIAGFGAAVRAAVASMDADAPRMRSLQARLETGLRNHPGTVIFSDSVARLPNTTLVSTPGLKAETAVIGFDLEGIAVSSGSACSSGKVQPSHVLQAMEADPALLQGAIRLSLGWDTTEADIDRCLEAWIKLSGVLRKATAIGLEQF</sequence>
<comment type="similarity">
    <text evidence="3">Belongs to the class-V pyridoxal-phosphate-dependent aminotransferase family. NifS/IscS subfamily.</text>
</comment>
<evidence type="ECO:0000256" key="7">
    <source>
        <dbReference type="ARBA" id="ARBA00022898"/>
    </source>
</evidence>
<dbReference type="GO" id="GO:0046872">
    <property type="term" value="F:metal ion binding"/>
    <property type="evidence" value="ECO:0007669"/>
    <property type="project" value="UniProtKB-KW"/>
</dbReference>
<reference evidence="12 13" key="1">
    <citation type="submission" date="2020-08" db="EMBL/GenBank/DDBJ databases">
        <title>Genomic Encyclopedia of Type Strains, Phase IV (KMG-IV): sequencing the most valuable type-strain genomes for metagenomic binning, comparative biology and taxonomic classification.</title>
        <authorList>
            <person name="Goeker M."/>
        </authorList>
    </citation>
    <scope>NUCLEOTIDE SEQUENCE [LARGE SCALE GENOMIC DNA]</scope>
    <source>
        <strain evidence="12 13">DSM 17498</strain>
    </source>
</reference>
<dbReference type="PANTHER" id="PTHR11601">
    <property type="entry name" value="CYSTEINE DESULFURYLASE FAMILY MEMBER"/>
    <property type="match status" value="1"/>
</dbReference>
<protein>
    <recommendedName>
        <fullName evidence="4">Cysteine desulfurase</fullName>
    </recommendedName>
</protein>
<dbReference type="EMBL" id="JACHIJ010000002">
    <property type="protein sequence ID" value="MBB5051230.1"/>
    <property type="molecule type" value="Genomic_DNA"/>
</dbReference>
<dbReference type="InterPro" id="IPR015422">
    <property type="entry name" value="PyrdxlP-dep_Trfase_small"/>
</dbReference>
<evidence type="ECO:0000256" key="9">
    <source>
        <dbReference type="ARBA" id="ARBA00023014"/>
    </source>
</evidence>
<dbReference type="RefSeq" id="WP_184083007.1">
    <property type="nucleotide sequence ID" value="NZ_JACHIJ010000002.1"/>
</dbReference>
<dbReference type="GO" id="GO:0051536">
    <property type="term" value="F:iron-sulfur cluster binding"/>
    <property type="evidence" value="ECO:0007669"/>
    <property type="project" value="UniProtKB-KW"/>
</dbReference>
<keyword evidence="7" id="KW-0663">Pyridoxal phosphate</keyword>
<gene>
    <name evidence="12" type="ORF">HNQ36_001184</name>
</gene>
<evidence type="ECO:0000256" key="3">
    <source>
        <dbReference type="ARBA" id="ARBA00006490"/>
    </source>
</evidence>
<dbReference type="GO" id="GO:0031071">
    <property type="term" value="F:cysteine desulfurase activity"/>
    <property type="evidence" value="ECO:0007669"/>
    <property type="project" value="UniProtKB-EC"/>
</dbReference>
<keyword evidence="6" id="KW-0479">Metal-binding</keyword>
<dbReference type="SUPFAM" id="SSF53383">
    <property type="entry name" value="PLP-dependent transferases"/>
    <property type="match status" value="1"/>
</dbReference>
<evidence type="ECO:0000256" key="1">
    <source>
        <dbReference type="ARBA" id="ARBA00001933"/>
    </source>
</evidence>
<evidence type="ECO:0000313" key="12">
    <source>
        <dbReference type="EMBL" id="MBB5051230.1"/>
    </source>
</evidence>
<accession>A0A840MWU6</accession>
<evidence type="ECO:0000256" key="4">
    <source>
        <dbReference type="ARBA" id="ARBA00013558"/>
    </source>
</evidence>
<evidence type="ECO:0000313" key="13">
    <source>
        <dbReference type="Proteomes" id="UP000521227"/>
    </source>
</evidence>
<comment type="cofactor">
    <cofactor evidence="1">
        <name>pyridoxal 5'-phosphate</name>
        <dbReference type="ChEBI" id="CHEBI:597326"/>
    </cofactor>
</comment>
<dbReference type="Pfam" id="PF00266">
    <property type="entry name" value="Aminotran_5"/>
    <property type="match status" value="1"/>
</dbReference>
<evidence type="ECO:0000256" key="2">
    <source>
        <dbReference type="ARBA" id="ARBA00003120"/>
    </source>
</evidence>
<keyword evidence="9" id="KW-0411">Iron-sulfur</keyword>
<feature type="domain" description="Aminotransferase class V" evidence="11">
    <location>
        <begin position="5"/>
        <end position="364"/>
    </location>
</feature>
<comment type="function">
    <text evidence="2">Catalyzes the removal of elemental sulfur atoms from cysteine to produce alanine. Seems to participate in the biosynthesis of the nitrogenase metalloclusters by providing the inorganic sulfur required for the Fe-S core formation.</text>
</comment>
<comment type="catalytic activity">
    <reaction evidence="10">
        <text>(sulfur carrier)-H + L-cysteine = (sulfur carrier)-SH + L-alanine</text>
        <dbReference type="Rhea" id="RHEA:43892"/>
        <dbReference type="Rhea" id="RHEA-COMP:14737"/>
        <dbReference type="Rhea" id="RHEA-COMP:14739"/>
        <dbReference type="ChEBI" id="CHEBI:29917"/>
        <dbReference type="ChEBI" id="CHEBI:35235"/>
        <dbReference type="ChEBI" id="CHEBI:57972"/>
        <dbReference type="ChEBI" id="CHEBI:64428"/>
        <dbReference type="EC" id="2.8.1.7"/>
    </reaction>
</comment>
<organism evidence="12 13">
    <name type="scientific">Afipia massiliensis</name>
    <dbReference type="NCBI Taxonomy" id="211460"/>
    <lineage>
        <taxon>Bacteria</taxon>
        <taxon>Pseudomonadati</taxon>
        <taxon>Pseudomonadota</taxon>
        <taxon>Alphaproteobacteria</taxon>
        <taxon>Hyphomicrobiales</taxon>
        <taxon>Nitrobacteraceae</taxon>
        <taxon>Afipia</taxon>
    </lineage>
</organism>
<evidence type="ECO:0000256" key="10">
    <source>
        <dbReference type="ARBA" id="ARBA00050776"/>
    </source>
</evidence>
<dbReference type="Gene3D" id="3.40.640.10">
    <property type="entry name" value="Type I PLP-dependent aspartate aminotransferase-like (Major domain)"/>
    <property type="match status" value="1"/>
</dbReference>
<dbReference type="InterPro" id="IPR000192">
    <property type="entry name" value="Aminotrans_V_dom"/>
</dbReference>
<dbReference type="Proteomes" id="UP000521227">
    <property type="component" value="Unassembled WGS sequence"/>
</dbReference>
<dbReference type="PIRSF" id="PIRSF005572">
    <property type="entry name" value="NifS"/>
    <property type="match status" value="1"/>
</dbReference>
<evidence type="ECO:0000256" key="8">
    <source>
        <dbReference type="ARBA" id="ARBA00023004"/>
    </source>
</evidence>
<evidence type="ECO:0000259" key="11">
    <source>
        <dbReference type="Pfam" id="PF00266"/>
    </source>
</evidence>
<name>A0A840MWU6_9BRAD</name>
<dbReference type="InterPro" id="IPR016454">
    <property type="entry name" value="Cysteine_dSase"/>
</dbReference>
<evidence type="ECO:0000256" key="6">
    <source>
        <dbReference type="ARBA" id="ARBA00022723"/>
    </source>
</evidence>
<dbReference type="AlphaFoldDB" id="A0A840MWU6"/>
<dbReference type="InterPro" id="IPR015424">
    <property type="entry name" value="PyrdxlP-dep_Trfase"/>
</dbReference>
<comment type="caution">
    <text evidence="12">The sequence shown here is derived from an EMBL/GenBank/DDBJ whole genome shotgun (WGS) entry which is preliminary data.</text>
</comment>